<proteinExistence type="predicted"/>
<keyword evidence="3" id="KW-1185">Reference proteome</keyword>
<evidence type="ECO:0000313" key="3">
    <source>
        <dbReference type="Proteomes" id="UP001163266"/>
    </source>
</evidence>
<dbReference type="PROSITE" id="PS51257">
    <property type="entry name" value="PROKAR_LIPOPROTEIN"/>
    <property type="match status" value="1"/>
</dbReference>
<reference evidence="2" key="1">
    <citation type="submission" date="2022-10" db="EMBL/GenBank/DDBJ databases">
        <title>Complete genome sequence of Schlegelella aquatica LMG 23380.</title>
        <authorList>
            <person name="Musilova J."/>
            <person name="Kourilova X."/>
            <person name="Bezdicek M."/>
            <person name="Hermankova K."/>
            <person name="Obruca S."/>
            <person name="Sedlar K."/>
        </authorList>
    </citation>
    <scope>NUCLEOTIDE SEQUENCE</scope>
    <source>
        <strain evidence="2">LMG 23380</strain>
    </source>
</reference>
<name>A0ABY6MT61_9BURK</name>
<feature type="signal peptide" evidence="1">
    <location>
        <begin position="1"/>
        <end position="22"/>
    </location>
</feature>
<protein>
    <submittedName>
        <fullName evidence="2">SBBP repeat-containing protein</fullName>
    </submittedName>
</protein>
<dbReference type="InterPro" id="IPR010620">
    <property type="entry name" value="SBBP_repeat"/>
</dbReference>
<dbReference type="PANTHER" id="PTHR35580">
    <property type="entry name" value="CELL SURFACE GLYCOPROTEIN (S-LAYER PROTEIN)-LIKE PROTEIN"/>
    <property type="match status" value="1"/>
</dbReference>
<dbReference type="InterPro" id="IPR052918">
    <property type="entry name" value="Motility_Chemotaxis_Reg"/>
</dbReference>
<gene>
    <name evidence="2" type="ORF">OMP39_00970</name>
</gene>
<dbReference type="PANTHER" id="PTHR35580:SF1">
    <property type="entry name" value="PHYTASE-LIKE DOMAIN-CONTAINING PROTEIN"/>
    <property type="match status" value="1"/>
</dbReference>
<sequence>MTRKTLRTLWPTALALSLAACGGGGGGDDDNGSGGGQLPTPTAYTKQWGTASNETIMAVKTDGQGNVYVFGMTAGTLSGQSSRGGVDLVLTKYGPDGRLAWERQFGSSGNDEAGGLTVDAQGRIIVAATVQGSVEGEPHAGGPDVLVAAFGSDGQRLWTRQWGTSGGDVGKAVAAAPSGEILVTGQRNGGALLVLKLAADGSTVADLSRVEDTATEGHGIAVSGNSFYVTGKTTHGMDGKSYAGGQGDAFITKRRTSDGTREWTDLIGTAADEGARALAVDASGNVLLTGYTHGALGGGTADSRGDIFVAKYNASGTRQWLQRTGSTAEDAGYAIATDAQGNAYVAGHSAGSFAGTTALGNVDMVLLKYDGGGNPLWVRRLGSALADTAWAVATDAQARVYLGGQTLGAVDGLVSQGGMDMVLARYDASGNKQ</sequence>
<dbReference type="EMBL" id="CP110257">
    <property type="protein sequence ID" value="UZD55204.1"/>
    <property type="molecule type" value="Genomic_DNA"/>
</dbReference>
<accession>A0ABY6MT61</accession>
<dbReference type="RefSeq" id="WP_264892962.1">
    <property type="nucleotide sequence ID" value="NZ_CP110257.1"/>
</dbReference>
<dbReference type="SUPFAM" id="SSF101898">
    <property type="entry name" value="NHL repeat"/>
    <property type="match status" value="1"/>
</dbReference>
<evidence type="ECO:0000313" key="2">
    <source>
        <dbReference type="EMBL" id="UZD55204.1"/>
    </source>
</evidence>
<dbReference type="Pfam" id="PF06739">
    <property type="entry name" value="SBBP"/>
    <property type="match status" value="1"/>
</dbReference>
<keyword evidence="1" id="KW-0732">Signal</keyword>
<dbReference type="Gene3D" id="2.80.10.50">
    <property type="match status" value="2"/>
</dbReference>
<feature type="chain" id="PRO_5046800997" evidence="1">
    <location>
        <begin position="23"/>
        <end position="433"/>
    </location>
</feature>
<organism evidence="2 3">
    <name type="scientific">Caldimonas aquatica</name>
    <dbReference type="NCBI Taxonomy" id="376175"/>
    <lineage>
        <taxon>Bacteria</taxon>
        <taxon>Pseudomonadati</taxon>
        <taxon>Pseudomonadota</taxon>
        <taxon>Betaproteobacteria</taxon>
        <taxon>Burkholderiales</taxon>
        <taxon>Sphaerotilaceae</taxon>
        <taxon>Caldimonas</taxon>
    </lineage>
</organism>
<evidence type="ECO:0000256" key="1">
    <source>
        <dbReference type="SAM" id="SignalP"/>
    </source>
</evidence>
<dbReference type="Proteomes" id="UP001163266">
    <property type="component" value="Chromosome"/>
</dbReference>